<comment type="subcellular location">
    <subcellularLocation>
        <location evidence="1">Cell membrane</location>
        <topology evidence="1">Multi-pass membrane protein</topology>
    </subcellularLocation>
</comment>
<reference evidence="8" key="1">
    <citation type="journal article" date="2020" name="mSystems">
        <title>Genome- and Community-Level Interaction Insights into Carbon Utilization and Element Cycling Functions of Hydrothermarchaeota in Hydrothermal Sediment.</title>
        <authorList>
            <person name="Zhou Z."/>
            <person name="Liu Y."/>
            <person name="Xu W."/>
            <person name="Pan J."/>
            <person name="Luo Z.H."/>
            <person name="Li M."/>
        </authorList>
    </citation>
    <scope>NUCLEOTIDE SEQUENCE [LARGE SCALE GENOMIC DNA]</scope>
    <source>
        <strain evidence="8">SpSt-605</strain>
    </source>
</reference>
<dbReference type="PANTHER" id="PTHR30065:SF1">
    <property type="entry name" value="SURFACE PRESENTATION OF ANTIGENS PROTEIN SPAR"/>
    <property type="match status" value="1"/>
</dbReference>
<dbReference type="EMBL" id="DSZU01000022">
    <property type="protein sequence ID" value="HGV54693.1"/>
    <property type="molecule type" value="Genomic_DNA"/>
</dbReference>
<dbReference type="InterPro" id="IPR002010">
    <property type="entry name" value="T3SS_IM_R"/>
</dbReference>
<evidence type="ECO:0000256" key="1">
    <source>
        <dbReference type="ARBA" id="ARBA00004651"/>
    </source>
</evidence>
<feature type="transmembrane region" description="Helical" evidence="7">
    <location>
        <begin position="12"/>
        <end position="34"/>
    </location>
</feature>
<evidence type="ECO:0000313" key="8">
    <source>
        <dbReference type="EMBL" id="HGV54693.1"/>
    </source>
</evidence>
<dbReference type="GO" id="GO:0005886">
    <property type="term" value="C:plasma membrane"/>
    <property type="evidence" value="ECO:0007669"/>
    <property type="project" value="UniProtKB-SubCell"/>
</dbReference>
<proteinExistence type="inferred from homology"/>
<evidence type="ECO:0000256" key="7">
    <source>
        <dbReference type="SAM" id="Phobius"/>
    </source>
</evidence>
<evidence type="ECO:0000256" key="4">
    <source>
        <dbReference type="ARBA" id="ARBA00022692"/>
    </source>
</evidence>
<feature type="transmembrane region" description="Helical" evidence="7">
    <location>
        <begin position="212"/>
        <end position="237"/>
    </location>
</feature>
<dbReference type="Pfam" id="PF01311">
    <property type="entry name" value="Bac_export_1"/>
    <property type="match status" value="1"/>
</dbReference>
<sequence length="258" mass="29452">MTNEWLLFLQRELIVFFFVFLRCLLLFFLFPLFAGNFFPNKLKILISLVLALSLTPFLSGKVRVPNDLVALIPIFFSDFLLFFLISLFFRFLIAGLQLGGELVGLQMGFGISQTFDPSSGVSMPILAQFLYLVFILFFLSLDLHHHLLFFLVRSFSELPPGALVKESKIFSYLLKKSGLIFDIAVKVLAPLMVFMLLVNIVLAIIGRLLPQINILFVSFPLTLGLGLFFFGLVLFLLPRIFTTNLNQFSQFLQVLLRF</sequence>
<gene>
    <name evidence="8" type="ORF">ENT73_01210</name>
</gene>
<evidence type="ECO:0008006" key="9">
    <source>
        <dbReference type="Google" id="ProtNLM"/>
    </source>
</evidence>
<name>A0A832GK46_9BACT</name>
<dbReference type="AlphaFoldDB" id="A0A832GK46"/>
<keyword evidence="4 7" id="KW-0812">Transmembrane</keyword>
<feature type="transmembrane region" description="Helical" evidence="7">
    <location>
        <begin position="125"/>
        <end position="143"/>
    </location>
</feature>
<feature type="transmembrane region" description="Helical" evidence="7">
    <location>
        <begin position="40"/>
        <end position="58"/>
    </location>
</feature>
<feature type="transmembrane region" description="Helical" evidence="7">
    <location>
        <begin position="183"/>
        <end position="206"/>
    </location>
</feature>
<evidence type="ECO:0000256" key="3">
    <source>
        <dbReference type="ARBA" id="ARBA00022475"/>
    </source>
</evidence>
<keyword evidence="5 7" id="KW-1133">Transmembrane helix</keyword>
<keyword evidence="3" id="KW-1003">Cell membrane</keyword>
<dbReference type="GO" id="GO:0006605">
    <property type="term" value="P:protein targeting"/>
    <property type="evidence" value="ECO:0007669"/>
    <property type="project" value="InterPro"/>
</dbReference>
<keyword evidence="6 7" id="KW-0472">Membrane</keyword>
<accession>A0A832GK46</accession>
<feature type="transmembrane region" description="Helical" evidence="7">
    <location>
        <begin position="70"/>
        <end position="93"/>
    </location>
</feature>
<organism evidence="8">
    <name type="scientific">Caldimicrobium thiodismutans</name>
    <dbReference type="NCBI Taxonomy" id="1653476"/>
    <lineage>
        <taxon>Bacteria</taxon>
        <taxon>Pseudomonadati</taxon>
        <taxon>Thermodesulfobacteriota</taxon>
        <taxon>Thermodesulfobacteria</taxon>
        <taxon>Thermodesulfobacteriales</taxon>
        <taxon>Thermodesulfobacteriaceae</taxon>
        <taxon>Caldimicrobium</taxon>
    </lineage>
</organism>
<comment type="similarity">
    <text evidence="2">Belongs to the FliR/MopE/SpaR family.</text>
</comment>
<evidence type="ECO:0000256" key="5">
    <source>
        <dbReference type="ARBA" id="ARBA00022989"/>
    </source>
</evidence>
<dbReference type="PANTHER" id="PTHR30065">
    <property type="entry name" value="FLAGELLAR BIOSYNTHETIC PROTEIN FLIR"/>
    <property type="match status" value="1"/>
</dbReference>
<evidence type="ECO:0000256" key="6">
    <source>
        <dbReference type="ARBA" id="ARBA00023136"/>
    </source>
</evidence>
<evidence type="ECO:0000256" key="2">
    <source>
        <dbReference type="ARBA" id="ARBA00009772"/>
    </source>
</evidence>
<protein>
    <recommendedName>
        <fullName evidence="9">Flagellar biosynthetic protein FliR</fullName>
    </recommendedName>
</protein>
<dbReference type="PRINTS" id="PR00953">
    <property type="entry name" value="TYPE3IMRPROT"/>
</dbReference>
<comment type="caution">
    <text evidence="8">The sequence shown here is derived from an EMBL/GenBank/DDBJ whole genome shotgun (WGS) entry which is preliminary data.</text>
</comment>